<dbReference type="GO" id="GO:0005694">
    <property type="term" value="C:chromosome"/>
    <property type="evidence" value="ECO:0007669"/>
    <property type="project" value="InterPro"/>
</dbReference>
<dbReference type="SUPFAM" id="SSF52540">
    <property type="entry name" value="P-loop containing nucleoside triphosphate hydrolases"/>
    <property type="match status" value="1"/>
</dbReference>
<name>A0A835LPW5_9MAGN</name>
<evidence type="ECO:0000256" key="2">
    <source>
        <dbReference type="ARBA" id="ARBA00023054"/>
    </source>
</evidence>
<dbReference type="Gene3D" id="6.10.140.1720">
    <property type="match status" value="1"/>
</dbReference>
<dbReference type="Proteomes" id="UP000631114">
    <property type="component" value="Unassembled WGS sequence"/>
</dbReference>
<feature type="coiled-coil region" evidence="3">
    <location>
        <begin position="318"/>
        <end position="414"/>
    </location>
</feature>
<dbReference type="SMART" id="SM00968">
    <property type="entry name" value="SMC_hinge"/>
    <property type="match status" value="1"/>
</dbReference>
<keyword evidence="6" id="KW-1185">Reference proteome</keyword>
<dbReference type="InterPro" id="IPR036277">
    <property type="entry name" value="SMC_hinge_sf"/>
</dbReference>
<feature type="domain" description="SMC hinge" evidence="4">
    <location>
        <begin position="484"/>
        <end position="604"/>
    </location>
</feature>
<feature type="coiled-coil region" evidence="3">
    <location>
        <begin position="212"/>
        <end position="246"/>
    </location>
</feature>
<dbReference type="InterPro" id="IPR010935">
    <property type="entry name" value="SMC_hinge"/>
</dbReference>
<dbReference type="OrthoDB" id="10255539at2759"/>
<sequence>MRVRFLHRKTWHSVCSKHHPTCSWLNPVPTNLQLPLNGRVAIVTGASRGIGRAIALHLASIGAKLIVVGGRNKYLINGRLAQPKQVQNLFHSVQLNVNNPHFLTMQGRITKVLNMKPPEILSMLEEAAGTRMYETKKEDALKTLEKKQSKVDEIDKLLDQEILPALEKLRREKMQYMKWANGNTELDRLKRFCVAFEFVEAEKKRDNSLNGVEQVKAKIAEIDNDAARMQGEIQDLETKITVLTIEKDKMAGGEVKTLSEKVDSLARDLVKETSVLTNQEDSLKTEQKKAEKARLFLLFAAKNIKDIETSIEERNAAVQKSEDGAADLKKRIDDLSKSLEEYEKQYLGILAGKSSGDDEKFLEDQLGDAKAAVGSAETELKQLKIKISHCEKELSEKKKQLMSKREEAVSVENELNIRRKAVEDVKVSLTSVPYEEGQLEALQKDCEAESKVVEKLTDEVPSLSGELRNVKFRYRDPVDNFDRSKVKGVVAKLIKVKDSSTTTALEVTAGGKLYDVVVDSELTGKQLLRSGELERRVTLIPLNKIQSHTVPPRVQQAADRLVGDGNAELALSLVGYEEDVKEAMKCVFGSTFICRSTDAAKEVAFSREVRTPSVTLEGDKFQPSGLLTGGSRKGGGELLRKLHVLSESESKLSVHESRLREIKNKLGELVKKIEQDLKNAKQDEKEKQHFYQNCISTVKLLEKSVKEHGNTREGRLTDLDNKIKKTRAHMQSSLTELKGHENKRDRLFMEKEAIIQEHASMENQLSSFETQINALKAEVDELKVKVSNLKNDHDQAESEFRLIRSKIKECDSEINIIFKEQQKLQRKIGEENLEKKKMENEVKWMEMEQKDCSFKVDKLLEKHTWIASEKQLFGKSGTDYDFSSCNPHEARGKLEILQAEQSEKVIEELDEKKKETLHVTWVKVNNDFGSIFSTLLPGTMAKLEQPEGCSFLDGLEVDAALDLSHTQNIGRMIKSHFPHSQFIVVSLKEGMFNNANVLFRTKFVDGVSTVQRSVASK</sequence>
<evidence type="ECO:0000256" key="1">
    <source>
        <dbReference type="ARBA" id="ARBA00009550"/>
    </source>
</evidence>
<comment type="similarity">
    <text evidence="1">Belongs to the taxilin family.</text>
</comment>
<dbReference type="GO" id="GO:0005524">
    <property type="term" value="F:ATP binding"/>
    <property type="evidence" value="ECO:0007669"/>
    <property type="project" value="InterPro"/>
</dbReference>
<comment type="caution">
    <text evidence="5">The sequence shown here is derived from an EMBL/GenBank/DDBJ whole genome shotgun (WGS) entry which is preliminary data.</text>
</comment>
<keyword evidence="2 3" id="KW-0175">Coiled coil</keyword>
<protein>
    <recommendedName>
        <fullName evidence="4">SMC hinge domain-containing protein</fullName>
    </recommendedName>
</protein>
<dbReference type="InterPro" id="IPR036291">
    <property type="entry name" value="NAD(P)-bd_dom_sf"/>
</dbReference>
<dbReference type="InterPro" id="IPR027417">
    <property type="entry name" value="P-loop_NTPase"/>
</dbReference>
<accession>A0A835LPW5</accession>
<evidence type="ECO:0000313" key="6">
    <source>
        <dbReference type="Proteomes" id="UP000631114"/>
    </source>
</evidence>
<dbReference type="PANTHER" id="PTHR43977">
    <property type="entry name" value="STRUCTURAL MAINTENANCE OF CHROMOSOMES PROTEIN 3"/>
    <property type="match status" value="1"/>
</dbReference>
<dbReference type="EMBL" id="JADFTS010000008">
    <property type="protein sequence ID" value="KAF9595226.1"/>
    <property type="molecule type" value="Genomic_DNA"/>
</dbReference>
<gene>
    <name evidence="5" type="ORF">IFM89_038050</name>
</gene>
<dbReference type="SUPFAM" id="SSF75553">
    <property type="entry name" value="Smc hinge domain"/>
    <property type="match status" value="1"/>
</dbReference>
<dbReference type="Gene3D" id="3.30.70.1620">
    <property type="match status" value="1"/>
</dbReference>
<dbReference type="AlphaFoldDB" id="A0A835LPW5"/>
<dbReference type="InterPro" id="IPR026183">
    <property type="entry name" value="Taxilin_fam"/>
</dbReference>
<organism evidence="5 6">
    <name type="scientific">Coptis chinensis</name>
    <dbReference type="NCBI Taxonomy" id="261450"/>
    <lineage>
        <taxon>Eukaryota</taxon>
        <taxon>Viridiplantae</taxon>
        <taxon>Streptophyta</taxon>
        <taxon>Embryophyta</taxon>
        <taxon>Tracheophyta</taxon>
        <taxon>Spermatophyta</taxon>
        <taxon>Magnoliopsida</taxon>
        <taxon>Ranunculales</taxon>
        <taxon>Ranunculaceae</taxon>
        <taxon>Coptidoideae</taxon>
        <taxon>Coptis</taxon>
    </lineage>
</organism>
<dbReference type="Pfam" id="PF00106">
    <property type="entry name" value="adh_short"/>
    <property type="match status" value="1"/>
</dbReference>
<dbReference type="Gene3D" id="1.20.5.190">
    <property type="match status" value="1"/>
</dbReference>
<dbReference type="Gene3D" id="3.40.50.300">
    <property type="entry name" value="P-loop containing nucleotide triphosphate hydrolases"/>
    <property type="match status" value="1"/>
</dbReference>
<evidence type="ECO:0000256" key="3">
    <source>
        <dbReference type="SAM" id="Coils"/>
    </source>
</evidence>
<dbReference type="InterPro" id="IPR002347">
    <property type="entry name" value="SDR_fam"/>
</dbReference>
<dbReference type="Pfam" id="PF09728">
    <property type="entry name" value="Taxilin"/>
    <property type="match status" value="1"/>
</dbReference>
<reference evidence="5 6" key="1">
    <citation type="submission" date="2020-10" db="EMBL/GenBank/DDBJ databases">
        <title>The Coptis chinensis genome and diversification of protoberbering-type alkaloids.</title>
        <authorList>
            <person name="Wang B."/>
            <person name="Shu S."/>
            <person name="Song C."/>
            <person name="Liu Y."/>
        </authorList>
    </citation>
    <scope>NUCLEOTIDE SEQUENCE [LARGE SCALE GENOMIC DNA]</scope>
    <source>
        <strain evidence="5">HL-2020</strain>
        <tissue evidence="5">Leaf</tissue>
    </source>
</reference>
<dbReference type="Gene3D" id="3.40.50.720">
    <property type="entry name" value="NAD(P)-binding Rossmann-like Domain"/>
    <property type="match status" value="1"/>
</dbReference>
<dbReference type="Pfam" id="PF06470">
    <property type="entry name" value="SMC_hinge"/>
    <property type="match status" value="1"/>
</dbReference>
<dbReference type="SUPFAM" id="SSF57997">
    <property type="entry name" value="Tropomyosin"/>
    <property type="match status" value="1"/>
</dbReference>
<evidence type="ECO:0000259" key="4">
    <source>
        <dbReference type="SMART" id="SM00968"/>
    </source>
</evidence>
<dbReference type="Gene3D" id="1.20.1060.20">
    <property type="match status" value="1"/>
</dbReference>
<feature type="coiled-coil region" evidence="3">
    <location>
        <begin position="751"/>
        <end position="848"/>
    </location>
</feature>
<dbReference type="GO" id="GO:0051276">
    <property type="term" value="P:chromosome organization"/>
    <property type="evidence" value="ECO:0007669"/>
    <property type="project" value="InterPro"/>
</dbReference>
<proteinExistence type="inferred from homology"/>
<dbReference type="SUPFAM" id="SSF51735">
    <property type="entry name" value="NAD(P)-binding Rossmann-fold domains"/>
    <property type="match status" value="1"/>
</dbReference>
<evidence type="ECO:0000313" key="5">
    <source>
        <dbReference type="EMBL" id="KAF9595226.1"/>
    </source>
</evidence>
<dbReference type="GO" id="GO:0019905">
    <property type="term" value="F:syntaxin binding"/>
    <property type="evidence" value="ECO:0007669"/>
    <property type="project" value="InterPro"/>
</dbReference>
<feature type="coiled-coil region" evidence="3">
    <location>
        <begin position="645"/>
        <end position="683"/>
    </location>
</feature>
<dbReference type="FunFam" id="1.20.1060.20:FF:000005">
    <property type="entry name" value="Structural maintenance of chromosomes 2"/>
    <property type="match status" value="1"/>
</dbReference>